<organism evidence="2">
    <name type="scientific">Anopheles sinensis</name>
    <name type="common">Mosquito</name>
    <dbReference type="NCBI Taxonomy" id="74873"/>
    <lineage>
        <taxon>Eukaryota</taxon>
        <taxon>Metazoa</taxon>
        <taxon>Ecdysozoa</taxon>
        <taxon>Arthropoda</taxon>
        <taxon>Hexapoda</taxon>
        <taxon>Insecta</taxon>
        <taxon>Pterygota</taxon>
        <taxon>Neoptera</taxon>
        <taxon>Endopterygota</taxon>
        <taxon>Diptera</taxon>
        <taxon>Nematocera</taxon>
        <taxon>Culicoidea</taxon>
        <taxon>Culicidae</taxon>
        <taxon>Anophelinae</taxon>
        <taxon>Anopheles</taxon>
    </lineage>
</organism>
<dbReference type="InterPro" id="IPR038948">
    <property type="entry name" value="POLR1D-like"/>
</dbReference>
<dbReference type="VEuPathDB" id="VectorBase:ASIC012059"/>
<dbReference type="STRING" id="74873.A0A084W1V4"/>
<protein>
    <submittedName>
        <fullName evidence="2">AGAP008937-PA-like protein</fullName>
    </submittedName>
</protein>
<evidence type="ECO:0000313" key="4">
    <source>
        <dbReference type="Proteomes" id="UP000030765"/>
    </source>
</evidence>
<feature type="region of interest" description="Disordered" evidence="1">
    <location>
        <begin position="139"/>
        <end position="169"/>
    </location>
</feature>
<dbReference type="EMBL" id="ATLV01019462">
    <property type="status" value="NOT_ANNOTATED_CDS"/>
    <property type="molecule type" value="Genomic_DNA"/>
</dbReference>
<dbReference type="Proteomes" id="UP000030765">
    <property type="component" value="Unassembled WGS sequence"/>
</dbReference>
<dbReference type="PANTHER" id="PTHR34769:SF1">
    <property type="entry name" value="RNA POLYMERASE I AND III SUBUNIT D"/>
    <property type="match status" value="1"/>
</dbReference>
<dbReference type="PANTHER" id="PTHR34769">
    <property type="entry name" value="RCG42593, ISOFORM CRA_A"/>
    <property type="match status" value="1"/>
</dbReference>
<dbReference type="OMA" id="PCPLRKT"/>
<proteinExistence type="predicted"/>
<dbReference type="AlphaFoldDB" id="A0A084W1V4"/>
<evidence type="ECO:0000313" key="3">
    <source>
        <dbReference type="EnsemblMetazoa" id="ASIC012059-PA"/>
    </source>
</evidence>
<dbReference type="EMBL" id="KE525272">
    <property type="protein sequence ID" value="KFB44198.1"/>
    <property type="molecule type" value="Genomic_DNA"/>
</dbReference>
<name>A0A084W1V4_ANOSI</name>
<feature type="compositionally biased region" description="Polar residues" evidence="1">
    <location>
        <begin position="51"/>
        <end position="63"/>
    </location>
</feature>
<keyword evidence="4" id="KW-1185">Reference proteome</keyword>
<feature type="compositionally biased region" description="Basic residues" evidence="1">
    <location>
        <begin position="152"/>
        <end position="162"/>
    </location>
</feature>
<sequence>MSEQPQLIPGVVRKASLPVQQTVAVGKQKPSASSFIPGVVRSVSKPRVTEKPTNSFSVSQPCTKSPPKMDSITRKAVEEILKETAIRKVCAEQKGPSEWRPCPLRKTNKRFLNRTLISMVNHNERIEKKTTHRSRLKLGELVRGDQSSSKLNKSRTHQKASKPKSDASSCSIINLVDDSD</sequence>
<evidence type="ECO:0000256" key="1">
    <source>
        <dbReference type="SAM" id="MobiDB-lite"/>
    </source>
</evidence>
<reference evidence="2 4" key="1">
    <citation type="journal article" date="2014" name="BMC Genomics">
        <title>Genome sequence of Anopheles sinensis provides insight into genetics basis of mosquito competence for malaria parasites.</title>
        <authorList>
            <person name="Zhou D."/>
            <person name="Zhang D."/>
            <person name="Ding G."/>
            <person name="Shi L."/>
            <person name="Hou Q."/>
            <person name="Ye Y."/>
            <person name="Xu Y."/>
            <person name="Zhou H."/>
            <person name="Xiong C."/>
            <person name="Li S."/>
            <person name="Yu J."/>
            <person name="Hong S."/>
            <person name="Yu X."/>
            <person name="Zou P."/>
            <person name="Chen C."/>
            <person name="Chang X."/>
            <person name="Wang W."/>
            <person name="Lv Y."/>
            <person name="Sun Y."/>
            <person name="Ma L."/>
            <person name="Shen B."/>
            <person name="Zhu C."/>
        </authorList>
    </citation>
    <scope>NUCLEOTIDE SEQUENCE [LARGE SCALE GENOMIC DNA]</scope>
</reference>
<gene>
    <name evidence="2" type="ORF">ZHAS_00012059</name>
</gene>
<dbReference type="OrthoDB" id="6352295at2759"/>
<feature type="region of interest" description="Disordered" evidence="1">
    <location>
        <begin position="45"/>
        <end position="71"/>
    </location>
</feature>
<reference evidence="3" key="2">
    <citation type="submission" date="2020-05" db="UniProtKB">
        <authorList>
            <consortium name="EnsemblMetazoa"/>
        </authorList>
    </citation>
    <scope>IDENTIFICATION</scope>
</reference>
<evidence type="ECO:0000313" key="2">
    <source>
        <dbReference type="EMBL" id="KFB44198.1"/>
    </source>
</evidence>
<accession>A0A084W1V4</accession>
<dbReference type="EnsemblMetazoa" id="ASIC012059-RA">
    <property type="protein sequence ID" value="ASIC012059-PA"/>
    <property type="gene ID" value="ASIC012059"/>
</dbReference>